<evidence type="ECO:0000313" key="4">
    <source>
        <dbReference type="EMBL" id="KAL1400467.1"/>
    </source>
</evidence>
<organism evidence="4 5">
    <name type="scientific">Culex pipiens pipiens</name>
    <name type="common">Northern house mosquito</name>
    <dbReference type="NCBI Taxonomy" id="38569"/>
    <lineage>
        <taxon>Eukaryota</taxon>
        <taxon>Metazoa</taxon>
        <taxon>Ecdysozoa</taxon>
        <taxon>Arthropoda</taxon>
        <taxon>Hexapoda</taxon>
        <taxon>Insecta</taxon>
        <taxon>Pterygota</taxon>
        <taxon>Neoptera</taxon>
        <taxon>Endopterygota</taxon>
        <taxon>Diptera</taxon>
        <taxon>Nematocera</taxon>
        <taxon>Culicoidea</taxon>
        <taxon>Culicidae</taxon>
        <taxon>Culicinae</taxon>
        <taxon>Culicini</taxon>
        <taxon>Culex</taxon>
        <taxon>Culex</taxon>
    </lineage>
</organism>
<evidence type="ECO:0000313" key="5">
    <source>
        <dbReference type="Proteomes" id="UP001562425"/>
    </source>
</evidence>
<protein>
    <recommendedName>
        <fullName evidence="3">CCHC-type domain-containing protein</fullName>
    </recommendedName>
</protein>
<keyword evidence="1" id="KW-0862">Zinc</keyword>
<dbReference type="Pfam" id="PF03732">
    <property type="entry name" value="Retrotrans_gag"/>
    <property type="match status" value="1"/>
</dbReference>
<comment type="caution">
    <text evidence="4">The sequence shown here is derived from an EMBL/GenBank/DDBJ whole genome shotgun (WGS) entry which is preliminary data.</text>
</comment>
<dbReference type="PROSITE" id="PS50158">
    <property type="entry name" value="ZF_CCHC"/>
    <property type="match status" value="1"/>
</dbReference>
<gene>
    <name evidence="4" type="ORF">pipiens_007404</name>
</gene>
<dbReference type="Gene3D" id="2.40.70.10">
    <property type="entry name" value="Acid Proteases"/>
    <property type="match status" value="1"/>
</dbReference>
<dbReference type="InterPro" id="IPR021109">
    <property type="entry name" value="Peptidase_aspartic_dom_sf"/>
</dbReference>
<dbReference type="SUPFAM" id="SSF57756">
    <property type="entry name" value="Retrovirus zinc finger-like domains"/>
    <property type="match status" value="1"/>
</dbReference>
<keyword evidence="1" id="KW-0479">Metal-binding</keyword>
<evidence type="ECO:0000259" key="3">
    <source>
        <dbReference type="PROSITE" id="PS50158"/>
    </source>
</evidence>
<dbReference type="EMBL" id="JBEHCU010005240">
    <property type="protein sequence ID" value="KAL1400467.1"/>
    <property type="molecule type" value="Genomic_DNA"/>
</dbReference>
<feature type="compositionally biased region" description="Basic and acidic residues" evidence="2">
    <location>
        <begin position="410"/>
        <end position="420"/>
    </location>
</feature>
<dbReference type="Proteomes" id="UP001562425">
    <property type="component" value="Unassembled WGS sequence"/>
</dbReference>
<name>A0ABD1DL50_CULPP</name>
<dbReference type="InterPro" id="IPR005162">
    <property type="entry name" value="Retrotrans_gag_dom"/>
</dbReference>
<sequence length="819" mass="93203">MDHVYISDPCSLKEDEMEYEFCLRATPVRGGLRERQQNLRALLQKPEDPVEVHFSTYSLAEDLVKIPRQLKEMERCLDANLDDDCYSRLVHYHKRLRRYSPETEEHRQQRKALLDSIERLSRRYYNIDLAHVCRQVPLMRIHTVHSNLATATPGQLVQELVDLTTDFEEGAVGGILDDRPTRASSVSSTTTQRTLQPSLNPYTGTKPKASRDLLAAPVPAPRGQSSYNQWLSGFSPAATRQSELGRPMSNPQRWEQSAAAGVDNSTLAISEDQRRKAPPLGGFARTLFEPTSGSAHPLPPQQQPQPGNMGRSAATSSPTPTIQNEPADERDMNEFIHASDVQNYIRACLEHMMRQQANGAPVLPEAVDDLAEQVAKVDLRRDSEMLRISQEQPPARRVPSPPFQLSARETSGKPEMRSMSRGEGLFELPEESQVHGESRRRRESNPAPGPSWDVNRRFPDVQTLQGERYRRLPHQQCNIIEKWPKFTGGTNSVPVVDFLRQINIMCESYHISKQDLRMHAHLLFREGAAVWYTTYHDRFDSWETLETYLRLRYDNPNRDLITRDLLDKRKQRPNEPFGEYLEEIERLAQRLTRKMSHAELYYLVTKNMKMSYKRSLVLATIQSLDHLSQLCYKLDALDGLGGLQKASVHQVDMDEGAAEIDEELLNADVCAVHGRFKKLADSTGENRKPMCWNCRQTGHMWRECDQKKVYFCHVCGHTVRVLSEEIEALADTGASLSVISSLGLLNKLGLQIQPLRLQITTADGTPYQCLGYVNLPLSYESTTHVLPTIVVPEMKKDLILGVDFLNKFGFRLVGPRFSP</sequence>
<dbReference type="InterPro" id="IPR036875">
    <property type="entry name" value="Znf_CCHC_sf"/>
</dbReference>
<feature type="region of interest" description="Disordered" evidence="2">
    <location>
        <begin position="241"/>
        <end position="260"/>
    </location>
</feature>
<feature type="compositionally biased region" description="Polar residues" evidence="2">
    <location>
        <begin position="313"/>
        <end position="324"/>
    </location>
</feature>
<dbReference type="Gene3D" id="4.10.60.10">
    <property type="entry name" value="Zinc finger, CCHC-type"/>
    <property type="match status" value="1"/>
</dbReference>
<proteinExistence type="predicted"/>
<evidence type="ECO:0000256" key="1">
    <source>
        <dbReference type="PROSITE-ProRule" id="PRU00047"/>
    </source>
</evidence>
<feature type="compositionally biased region" description="Polar residues" evidence="2">
    <location>
        <begin position="182"/>
        <end position="203"/>
    </location>
</feature>
<dbReference type="AlphaFoldDB" id="A0ABD1DL50"/>
<dbReference type="InterPro" id="IPR001878">
    <property type="entry name" value="Znf_CCHC"/>
</dbReference>
<dbReference type="PROSITE" id="PS00141">
    <property type="entry name" value="ASP_PROTEASE"/>
    <property type="match status" value="1"/>
</dbReference>
<dbReference type="GO" id="GO:0008270">
    <property type="term" value="F:zinc ion binding"/>
    <property type="evidence" value="ECO:0007669"/>
    <property type="project" value="UniProtKB-KW"/>
</dbReference>
<reference evidence="4 5" key="1">
    <citation type="submission" date="2024-05" db="EMBL/GenBank/DDBJ databases">
        <title>Culex pipiens pipiens assembly and annotation.</title>
        <authorList>
            <person name="Alout H."/>
            <person name="Durand T."/>
        </authorList>
    </citation>
    <scope>NUCLEOTIDE SEQUENCE [LARGE SCALE GENOMIC DNA]</scope>
    <source>
        <strain evidence="4">HA-2024</strain>
        <tissue evidence="4">Whole body</tissue>
    </source>
</reference>
<feature type="region of interest" description="Disordered" evidence="2">
    <location>
        <begin position="389"/>
        <end position="456"/>
    </location>
</feature>
<feature type="region of interest" description="Disordered" evidence="2">
    <location>
        <begin position="173"/>
        <end position="209"/>
    </location>
</feature>
<keyword evidence="1" id="KW-0863">Zinc-finger</keyword>
<feature type="domain" description="CCHC-type" evidence="3">
    <location>
        <begin position="691"/>
        <end position="706"/>
    </location>
</feature>
<dbReference type="SUPFAM" id="SSF50630">
    <property type="entry name" value="Acid proteases"/>
    <property type="match status" value="1"/>
</dbReference>
<feature type="non-terminal residue" evidence="4">
    <location>
        <position position="819"/>
    </location>
</feature>
<feature type="region of interest" description="Disordered" evidence="2">
    <location>
        <begin position="266"/>
        <end position="330"/>
    </location>
</feature>
<dbReference type="Pfam" id="PF13975">
    <property type="entry name" value="gag-asp_proteas"/>
    <property type="match status" value="1"/>
</dbReference>
<keyword evidence="5" id="KW-1185">Reference proteome</keyword>
<dbReference type="CDD" id="cd00303">
    <property type="entry name" value="retropepsin_like"/>
    <property type="match status" value="1"/>
</dbReference>
<accession>A0ABD1DL50</accession>
<dbReference type="InterPro" id="IPR001969">
    <property type="entry name" value="Aspartic_peptidase_AS"/>
</dbReference>
<evidence type="ECO:0000256" key="2">
    <source>
        <dbReference type="SAM" id="MobiDB-lite"/>
    </source>
</evidence>